<evidence type="ECO:0000313" key="9">
    <source>
        <dbReference type="Proteomes" id="UP001244011"/>
    </source>
</evidence>
<dbReference type="RefSeq" id="XP_060286419.1">
    <property type="nucleotide sequence ID" value="XM_060427230.1"/>
</dbReference>
<dbReference type="GO" id="GO:0005783">
    <property type="term" value="C:endoplasmic reticulum"/>
    <property type="evidence" value="ECO:0007669"/>
    <property type="project" value="UniProtKB-SubCell"/>
</dbReference>
<reference evidence="8" key="1">
    <citation type="submission" date="2023-06" db="EMBL/GenBank/DDBJ databases">
        <title>Genome-scale phylogeny and comparative genomics of the fungal order Sordariales.</title>
        <authorList>
            <consortium name="Lawrence Berkeley National Laboratory"/>
            <person name="Hensen N."/>
            <person name="Bonometti L."/>
            <person name="Westerberg I."/>
            <person name="Brannstrom I.O."/>
            <person name="Guillou S."/>
            <person name="Cros-Aarteil S."/>
            <person name="Calhoun S."/>
            <person name="Haridas S."/>
            <person name="Kuo A."/>
            <person name="Mondo S."/>
            <person name="Pangilinan J."/>
            <person name="Riley R."/>
            <person name="Labutti K."/>
            <person name="Andreopoulos B."/>
            <person name="Lipzen A."/>
            <person name="Chen C."/>
            <person name="Yanf M."/>
            <person name="Daum C."/>
            <person name="Ng V."/>
            <person name="Clum A."/>
            <person name="Steindorff A."/>
            <person name="Ohm R."/>
            <person name="Martin F."/>
            <person name="Silar P."/>
            <person name="Natvig D."/>
            <person name="Lalanne C."/>
            <person name="Gautier V."/>
            <person name="Ament-Velasquez S.L."/>
            <person name="Kruys A."/>
            <person name="Hutchinson M.I."/>
            <person name="Powell A.J."/>
            <person name="Barry K."/>
            <person name="Miller A.N."/>
            <person name="Grigoriev I.V."/>
            <person name="Debuchy R."/>
            <person name="Gladieux P."/>
            <person name="Thoren M.H."/>
            <person name="Johannesson H."/>
        </authorList>
    </citation>
    <scope>NUCLEOTIDE SEQUENCE</scope>
    <source>
        <strain evidence="8">8032-3</strain>
    </source>
</reference>
<dbReference type="Gene3D" id="3.40.50.1820">
    <property type="entry name" value="alpha/beta hydrolase"/>
    <property type="match status" value="1"/>
</dbReference>
<dbReference type="PANTHER" id="PTHR48182:SF2">
    <property type="entry name" value="PROTEIN SERAC1"/>
    <property type="match status" value="1"/>
</dbReference>
<evidence type="ECO:0000256" key="6">
    <source>
        <dbReference type="ARBA" id="ARBA00023136"/>
    </source>
</evidence>
<evidence type="ECO:0000256" key="5">
    <source>
        <dbReference type="ARBA" id="ARBA00023128"/>
    </source>
</evidence>
<proteinExistence type="predicted"/>
<keyword evidence="5" id="KW-0496">Mitochondrion</keyword>
<feature type="region of interest" description="Disordered" evidence="7">
    <location>
        <begin position="316"/>
        <end position="349"/>
    </location>
</feature>
<sequence>MATRPSYGVEIVHLCDEPAADIVFVHGFRGDRRRTWATRQLKESKPFWKSIKAGGKRRESDETAPGGDVFWPRDLLPFDVPNIRVFTFGYDASIATVMSRSANNSIFSAAQDLIVRLAAARESLRGDSIPIIFVAHSLGGIVVKDGLKFAQDQRDFQPHLYSVFEMTFGIMFFGTPHRGSELASLGHLAARIAGLGLAKNENHLLRALEQGSPELERIADSFSRMLPRDGKGLAVYSFQEGLPVSSLGSKVVESSSSIIGDACEGKSVIHADHMAMCRFASRDNDDYRLVVSVLRRWLNQIGRGKGVVATPYLQSAPPRVASTSGGPTSSTTSSEPPSASNEAEYDQTMHSDGKIDLQNSRLPDKLIPSVPHRNFRGRDDELSWIKATFAAAGKTPGTQRLAVLYGLGGVGKTQVALKYAFQESSIYRAIFWIDASTESSILYGFAAMAQSIVDWAARIQGSTVNFTRIGLELGLAQVVDPATGHVAAKDTATLRIIVDALRRWLSRPENRGWLLVFDSADNLEDVNLPNYFPQAPSGDILITSRQTHAILLGPSLEVKPLSSGDATSILQQMGGFEVEEDKRFCRLIADELGGLPLAITQAGSYLATVKVSPRVYLQLYKAQRVRLLRNRPPMSAWNYQYTVFSTWEVSFGALVKSHPAAAHLLRICSFVNAQSVPYAMFAAASRIDGSRANVWNNLWDGRRKKLVTRTVGWLTKGARSSPQSRRLVLTPIPVLKQLFEHEFGFEHALQAIFELSLASENSNQDGLVIHPLVQTWCQNREESLGSHQYQDEALICVARTIDQSTPRQAMWLQATQHLANCVSILSGFANRDRDCKVGVDILCSMDVVGRALLDTERPGGEGTFSVLHRSLLRDRGERHQLTIYALQRLATAVETETSPEAAEKYFRRAFAHSIRYLGKNHPDTLSIGNNLGTNLILRRRWAEAEPFMWSIHAAKASRDPLGLQTLQTELNLSLCIAAQGRAEEAEVLLNGLLSKLQDADDDEHVHLSVLARGNLALVYCLQRRWDDAERVLIESVARSEEYFGLTHPFTIPRLLSLDGFYRGAQPDVLEVPVPPMQLHKSIATQTRVMQLWDDMDLNLKYMFQSRMFDLYYSIGDMDAAMSILDRFEDALIHRGDGEFLAKAQAEMALSRGLAQWDQGLLGEAIASCTDAMRRFQAMPGREEDVATATMNLGVALRDAGDTAQAEALLVRSRDIESRVSDGRSVLKIDTHLAMLYTATGRWAEAQRLVEETQAGMNESVGPLERFALLNRYATACLHEAKGDVNEAIRVAKQTFDAKMLGMGPEQTATIKTALMLGRLYRRLGREREAAELADKIRPYLKYA</sequence>
<dbReference type="InterPro" id="IPR027417">
    <property type="entry name" value="P-loop_NTPase"/>
</dbReference>
<dbReference type="GO" id="GO:0016020">
    <property type="term" value="C:membrane"/>
    <property type="evidence" value="ECO:0007669"/>
    <property type="project" value="UniProtKB-SubCell"/>
</dbReference>
<dbReference type="InterPro" id="IPR011990">
    <property type="entry name" value="TPR-like_helical_dom_sf"/>
</dbReference>
<organism evidence="8 9">
    <name type="scientific">Phialemonium atrogriseum</name>
    <dbReference type="NCBI Taxonomy" id="1093897"/>
    <lineage>
        <taxon>Eukaryota</taxon>
        <taxon>Fungi</taxon>
        <taxon>Dikarya</taxon>
        <taxon>Ascomycota</taxon>
        <taxon>Pezizomycotina</taxon>
        <taxon>Sordariomycetes</taxon>
        <taxon>Sordariomycetidae</taxon>
        <taxon>Cephalothecales</taxon>
        <taxon>Cephalothecaceae</taxon>
        <taxon>Phialemonium</taxon>
    </lineage>
</organism>
<comment type="subcellular location">
    <subcellularLocation>
        <location evidence="2">Endoplasmic reticulum</location>
    </subcellularLocation>
    <subcellularLocation>
        <location evidence="3">Membrane</location>
    </subcellularLocation>
    <subcellularLocation>
        <location evidence="1">Mitochondrion</location>
    </subcellularLocation>
</comment>
<keyword evidence="6" id="KW-0472">Membrane</keyword>
<dbReference type="InterPro" id="IPR019734">
    <property type="entry name" value="TPR_rpt"/>
</dbReference>
<dbReference type="Gene3D" id="3.40.50.300">
    <property type="entry name" value="P-loop containing nucleotide triphosphate hydrolases"/>
    <property type="match status" value="1"/>
</dbReference>
<dbReference type="Pfam" id="PF13374">
    <property type="entry name" value="TPR_10"/>
    <property type="match status" value="1"/>
</dbReference>
<dbReference type="SUPFAM" id="SSF48452">
    <property type="entry name" value="TPR-like"/>
    <property type="match status" value="2"/>
</dbReference>
<dbReference type="GeneID" id="85310417"/>
<dbReference type="GO" id="GO:0005739">
    <property type="term" value="C:mitochondrion"/>
    <property type="evidence" value="ECO:0007669"/>
    <property type="project" value="UniProtKB-SubCell"/>
</dbReference>
<dbReference type="SUPFAM" id="SSF52540">
    <property type="entry name" value="P-loop containing nucleoside triphosphate hydrolases"/>
    <property type="match status" value="1"/>
</dbReference>
<evidence type="ECO:0000256" key="4">
    <source>
        <dbReference type="ARBA" id="ARBA00022824"/>
    </source>
</evidence>
<dbReference type="EMBL" id="MU839001">
    <property type="protein sequence ID" value="KAK1770206.1"/>
    <property type="molecule type" value="Genomic_DNA"/>
</dbReference>
<dbReference type="PANTHER" id="PTHR48182">
    <property type="entry name" value="PROTEIN SERAC1"/>
    <property type="match status" value="1"/>
</dbReference>
<dbReference type="SUPFAM" id="SSF53474">
    <property type="entry name" value="alpha/beta-Hydrolases"/>
    <property type="match status" value="1"/>
</dbReference>
<evidence type="ECO:0000256" key="2">
    <source>
        <dbReference type="ARBA" id="ARBA00004240"/>
    </source>
</evidence>
<evidence type="ECO:0008006" key="10">
    <source>
        <dbReference type="Google" id="ProtNLM"/>
    </source>
</evidence>
<gene>
    <name evidence="8" type="ORF">QBC33DRAFT_530416</name>
</gene>
<dbReference type="Proteomes" id="UP001244011">
    <property type="component" value="Unassembled WGS sequence"/>
</dbReference>
<evidence type="ECO:0000256" key="1">
    <source>
        <dbReference type="ARBA" id="ARBA00004173"/>
    </source>
</evidence>
<dbReference type="Gene3D" id="1.25.40.10">
    <property type="entry name" value="Tetratricopeptide repeat domain"/>
    <property type="match status" value="3"/>
</dbReference>
<dbReference type="InterPro" id="IPR029058">
    <property type="entry name" value="AB_hydrolase_fold"/>
</dbReference>
<feature type="compositionally biased region" description="Low complexity" evidence="7">
    <location>
        <begin position="321"/>
        <end position="342"/>
    </location>
</feature>
<evidence type="ECO:0000256" key="7">
    <source>
        <dbReference type="SAM" id="MobiDB-lite"/>
    </source>
</evidence>
<dbReference type="SMART" id="SM00028">
    <property type="entry name" value="TPR"/>
    <property type="match status" value="4"/>
</dbReference>
<dbReference type="InterPro" id="IPR052374">
    <property type="entry name" value="SERAC1"/>
</dbReference>
<keyword evidence="4" id="KW-0256">Endoplasmic reticulum</keyword>
<dbReference type="PRINTS" id="PR00364">
    <property type="entry name" value="DISEASERSIST"/>
</dbReference>
<comment type="caution">
    <text evidence="8">The sequence shown here is derived from an EMBL/GenBank/DDBJ whole genome shotgun (WGS) entry which is preliminary data.</text>
</comment>
<evidence type="ECO:0000256" key="3">
    <source>
        <dbReference type="ARBA" id="ARBA00004370"/>
    </source>
</evidence>
<protein>
    <recommendedName>
        <fullName evidence="10">NB-ARC domain-containing protein</fullName>
    </recommendedName>
</protein>
<name>A0AAJ0C5A0_9PEZI</name>
<accession>A0AAJ0C5A0</accession>
<evidence type="ECO:0000313" key="8">
    <source>
        <dbReference type="EMBL" id="KAK1770206.1"/>
    </source>
</evidence>
<keyword evidence="9" id="KW-1185">Reference proteome</keyword>